<gene>
    <name evidence="8" type="ORF">ENK44_11220</name>
</gene>
<evidence type="ECO:0000256" key="1">
    <source>
        <dbReference type="ARBA" id="ARBA00004141"/>
    </source>
</evidence>
<dbReference type="Gene3D" id="3.30.70.100">
    <property type="match status" value="1"/>
</dbReference>
<dbReference type="PANTHER" id="PTHR11562">
    <property type="entry name" value="CATION EFFLUX PROTEIN/ ZINC TRANSPORTER"/>
    <property type="match status" value="1"/>
</dbReference>
<sequence length="270" mass="29569">MSAKSDLMKSTFRIEKMDCPSEENIIRMKLDGFPQIKKLEFDIPERTLHVYHEGKVDQIEARIAELNFNSSLQATQPTEGIFDAEDAGLQRKILWTVLIINFGFFAVEIIAGILAASMGLIGDSLDNLADAIVYGLSLLAVGKAVTHKKQVAKLSGYFQLLLAAIGFAEVVRRFLGFAEMPVFEVMIIVSAFTLVGNSISLYLINKAKSQEAHMQASAIFTSNDIIVNVGVMLAGVLVQVTATRYPDLVIGGILFLVVARGAFRILKLAK</sequence>
<evidence type="ECO:0000256" key="6">
    <source>
        <dbReference type="SAM" id="Phobius"/>
    </source>
</evidence>
<dbReference type="GO" id="GO:0005385">
    <property type="term" value="F:zinc ion transmembrane transporter activity"/>
    <property type="evidence" value="ECO:0007669"/>
    <property type="project" value="TreeGrafter"/>
</dbReference>
<dbReference type="Pfam" id="PF01545">
    <property type="entry name" value="Cation_efflux"/>
    <property type="match status" value="1"/>
</dbReference>
<dbReference type="Proteomes" id="UP000885779">
    <property type="component" value="Unassembled WGS sequence"/>
</dbReference>
<dbReference type="Gene3D" id="1.20.1510.10">
    <property type="entry name" value="Cation efflux protein transmembrane domain"/>
    <property type="match status" value="1"/>
</dbReference>
<feature type="transmembrane region" description="Helical" evidence="6">
    <location>
        <begin position="181"/>
        <end position="204"/>
    </location>
</feature>
<evidence type="ECO:0000256" key="3">
    <source>
        <dbReference type="ARBA" id="ARBA00022906"/>
    </source>
</evidence>
<dbReference type="GO" id="GO:0046872">
    <property type="term" value="F:metal ion binding"/>
    <property type="evidence" value="ECO:0007669"/>
    <property type="project" value="InterPro"/>
</dbReference>
<dbReference type="InterPro" id="IPR027469">
    <property type="entry name" value="Cation_efflux_TMD_sf"/>
</dbReference>
<evidence type="ECO:0000259" key="7">
    <source>
        <dbReference type="Pfam" id="PF01545"/>
    </source>
</evidence>
<evidence type="ECO:0000256" key="2">
    <source>
        <dbReference type="ARBA" id="ARBA00022692"/>
    </source>
</evidence>
<comment type="caution">
    <text evidence="8">The sequence shown here is derived from an EMBL/GenBank/DDBJ whole genome shotgun (WGS) entry which is preliminary data.</text>
</comment>
<proteinExistence type="predicted"/>
<evidence type="ECO:0000256" key="5">
    <source>
        <dbReference type="ARBA" id="ARBA00023136"/>
    </source>
</evidence>
<dbReference type="AlphaFoldDB" id="A0A7V4WW68"/>
<dbReference type="PANTHER" id="PTHR11562:SF17">
    <property type="entry name" value="RE54080P-RELATED"/>
    <property type="match status" value="1"/>
</dbReference>
<reference evidence="8" key="1">
    <citation type="journal article" date="2020" name="mSystems">
        <title>Genome- and Community-Level Interaction Insights into Carbon Utilization and Element Cycling Functions of Hydrothermarchaeota in Hydrothermal Sediment.</title>
        <authorList>
            <person name="Zhou Z."/>
            <person name="Liu Y."/>
            <person name="Xu W."/>
            <person name="Pan J."/>
            <person name="Luo Z.H."/>
            <person name="Li M."/>
        </authorList>
    </citation>
    <scope>NUCLEOTIDE SEQUENCE [LARGE SCALE GENOMIC DNA]</scope>
    <source>
        <strain evidence="8">HyVt-577</strain>
    </source>
</reference>
<feature type="transmembrane region" description="Helical" evidence="6">
    <location>
        <begin position="128"/>
        <end position="145"/>
    </location>
</feature>
<feature type="transmembrane region" description="Helical" evidence="6">
    <location>
        <begin position="157"/>
        <end position="175"/>
    </location>
</feature>
<feature type="transmembrane region" description="Helical" evidence="6">
    <location>
        <begin position="93"/>
        <end position="116"/>
    </location>
</feature>
<feature type="transmembrane region" description="Helical" evidence="6">
    <location>
        <begin position="248"/>
        <end position="266"/>
    </location>
</feature>
<dbReference type="EMBL" id="DRQG01000106">
    <property type="protein sequence ID" value="HGY56267.1"/>
    <property type="molecule type" value="Genomic_DNA"/>
</dbReference>
<accession>A0A7V4WW68</accession>
<dbReference type="SUPFAM" id="SSF161111">
    <property type="entry name" value="Cation efflux protein transmembrane domain-like"/>
    <property type="match status" value="1"/>
</dbReference>
<evidence type="ECO:0000256" key="4">
    <source>
        <dbReference type="ARBA" id="ARBA00022989"/>
    </source>
</evidence>
<dbReference type="InterPro" id="IPR058533">
    <property type="entry name" value="Cation_efflux_TM"/>
</dbReference>
<dbReference type="InterPro" id="IPR036163">
    <property type="entry name" value="HMA_dom_sf"/>
</dbReference>
<evidence type="ECO:0000313" key="8">
    <source>
        <dbReference type="EMBL" id="HGY56267.1"/>
    </source>
</evidence>
<keyword evidence="2 6" id="KW-0812">Transmembrane</keyword>
<keyword evidence="5 6" id="KW-0472">Membrane</keyword>
<protein>
    <submittedName>
        <fullName evidence="8">Cation transporter</fullName>
    </submittedName>
</protein>
<feature type="domain" description="Cation efflux protein transmembrane" evidence="7">
    <location>
        <begin position="95"/>
        <end position="267"/>
    </location>
</feature>
<keyword evidence="3" id="KW-0864">Zinc transport</keyword>
<dbReference type="InterPro" id="IPR050681">
    <property type="entry name" value="CDF/SLC30A"/>
</dbReference>
<keyword evidence="3" id="KW-0813">Transport</keyword>
<dbReference type="GO" id="GO:0005886">
    <property type="term" value="C:plasma membrane"/>
    <property type="evidence" value="ECO:0007669"/>
    <property type="project" value="TreeGrafter"/>
</dbReference>
<name>A0A7V4WW68_CALAY</name>
<dbReference type="SUPFAM" id="SSF55008">
    <property type="entry name" value="HMA, heavy metal-associated domain"/>
    <property type="match status" value="1"/>
</dbReference>
<keyword evidence="3" id="KW-0862">Zinc</keyword>
<feature type="transmembrane region" description="Helical" evidence="6">
    <location>
        <begin position="225"/>
        <end position="242"/>
    </location>
</feature>
<keyword evidence="4 6" id="KW-1133">Transmembrane helix</keyword>
<organism evidence="8">
    <name type="scientific">Caldithrix abyssi</name>
    <dbReference type="NCBI Taxonomy" id="187145"/>
    <lineage>
        <taxon>Bacteria</taxon>
        <taxon>Pseudomonadati</taxon>
        <taxon>Calditrichota</taxon>
        <taxon>Calditrichia</taxon>
        <taxon>Calditrichales</taxon>
        <taxon>Calditrichaceae</taxon>
        <taxon>Caldithrix</taxon>
    </lineage>
</organism>
<comment type="subcellular location">
    <subcellularLocation>
        <location evidence="1">Membrane</location>
        <topology evidence="1">Multi-pass membrane protein</topology>
    </subcellularLocation>
</comment>
<keyword evidence="3" id="KW-0406">Ion transport</keyword>